<feature type="compositionally biased region" description="Pro residues" evidence="1">
    <location>
        <begin position="218"/>
        <end position="233"/>
    </location>
</feature>
<feature type="region of interest" description="Disordered" evidence="1">
    <location>
        <begin position="63"/>
        <end position="85"/>
    </location>
</feature>
<comment type="caution">
    <text evidence="2">The sequence shown here is derived from an EMBL/GenBank/DDBJ whole genome shotgun (WGS) entry which is preliminary data.</text>
</comment>
<feature type="region of interest" description="Disordered" evidence="1">
    <location>
        <begin position="187"/>
        <end position="266"/>
    </location>
</feature>
<protein>
    <submittedName>
        <fullName evidence="2">Uncharacterized protein</fullName>
    </submittedName>
</protein>
<feature type="compositionally biased region" description="Basic and acidic residues" evidence="1">
    <location>
        <begin position="1"/>
        <end position="13"/>
    </location>
</feature>
<dbReference type="EMBL" id="JANVFT010000105">
    <property type="protein sequence ID" value="KAJ4467765.1"/>
    <property type="molecule type" value="Genomic_DNA"/>
</dbReference>
<gene>
    <name evidence="2" type="ORF">C8R41DRAFT_871309</name>
</gene>
<feature type="region of interest" description="Disordered" evidence="1">
    <location>
        <begin position="1"/>
        <end position="36"/>
    </location>
</feature>
<evidence type="ECO:0000313" key="2">
    <source>
        <dbReference type="EMBL" id="KAJ4467765.1"/>
    </source>
</evidence>
<organism evidence="2 3">
    <name type="scientific">Lentinula lateritia</name>
    <dbReference type="NCBI Taxonomy" id="40482"/>
    <lineage>
        <taxon>Eukaryota</taxon>
        <taxon>Fungi</taxon>
        <taxon>Dikarya</taxon>
        <taxon>Basidiomycota</taxon>
        <taxon>Agaricomycotina</taxon>
        <taxon>Agaricomycetes</taxon>
        <taxon>Agaricomycetidae</taxon>
        <taxon>Agaricales</taxon>
        <taxon>Marasmiineae</taxon>
        <taxon>Omphalotaceae</taxon>
        <taxon>Lentinula</taxon>
    </lineage>
</organism>
<reference evidence="2" key="1">
    <citation type="submission" date="2022-08" db="EMBL/GenBank/DDBJ databases">
        <title>A Global Phylogenomic Analysis of the Shiitake Genus Lentinula.</title>
        <authorList>
            <consortium name="DOE Joint Genome Institute"/>
            <person name="Sierra-Patev S."/>
            <person name="Min B."/>
            <person name="Naranjo-Ortiz M."/>
            <person name="Looney B."/>
            <person name="Konkel Z."/>
            <person name="Slot J.C."/>
            <person name="Sakamoto Y."/>
            <person name="Steenwyk J.L."/>
            <person name="Rokas A."/>
            <person name="Carro J."/>
            <person name="Camarero S."/>
            <person name="Ferreira P."/>
            <person name="Molpeceres G."/>
            <person name="Ruiz-Duenas F.J."/>
            <person name="Serrano A."/>
            <person name="Henrissat B."/>
            <person name="Drula E."/>
            <person name="Hughes K.W."/>
            <person name="Mata J.L."/>
            <person name="Ishikawa N.K."/>
            <person name="Vargas-Isla R."/>
            <person name="Ushijima S."/>
            <person name="Smith C.A."/>
            <person name="Ahrendt S."/>
            <person name="Andreopoulos W."/>
            <person name="He G."/>
            <person name="Labutti K."/>
            <person name="Lipzen A."/>
            <person name="Ng V."/>
            <person name="Riley R."/>
            <person name="Sandor L."/>
            <person name="Barry K."/>
            <person name="Martinez A.T."/>
            <person name="Xiao Y."/>
            <person name="Gibbons J.G."/>
            <person name="Terashima K."/>
            <person name="Grigoriev I.V."/>
            <person name="Hibbett D.S."/>
        </authorList>
    </citation>
    <scope>NUCLEOTIDE SEQUENCE</scope>
    <source>
        <strain evidence="2">RHP3577 ss4</strain>
    </source>
</reference>
<keyword evidence="3" id="KW-1185">Reference proteome</keyword>
<proteinExistence type="predicted"/>
<evidence type="ECO:0000256" key="1">
    <source>
        <dbReference type="SAM" id="MobiDB-lite"/>
    </source>
</evidence>
<dbReference type="Proteomes" id="UP001150217">
    <property type="component" value="Unassembled WGS sequence"/>
</dbReference>
<name>A0ABQ8V2M7_9AGAR</name>
<feature type="compositionally biased region" description="Basic and acidic residues" evidence="1">
    <location>
        <begin position="22"/>
        <end position="36"/>
    </location>
</feature>
<evidence type="ECO:0000313" key="3">
    <source>
        <dbReference type="Proteomes" id="UP001150217"/>
    </source>
</evidence>
<feature type="compositionally biased region" description="Low complexity" evidence="1">
    <location>
        <begin position="197"/>
        <end position="210"/>
    </location>
</feature>
<feature type="compositionally biased region" description="Basic and acidic residues" evidence="1">
    <location>
        <begin position="63"/>
        <end position="80"/>
    </location>
</feature>
<sequence>MSNHPHTDTDNAHHGGHSTGHRYTDARDAPCEGEKENRPIQLQQLEAEVNQLRARNAELEHVAQMKNSSESHENVPERSIPRPSNLKNTSIAEIRQHMGLEGKDSDSKKNWLNHRKTVRDALTGAQLDYNLDLRSQDTMKIAKCIQVIDDCHPLFKRFKGSWASHFVLRQCWSNRVEWLDNRGARLDGEDSASIGQTSSSNDSSTPLPSNEQRESSLTPPPTPSHSQDSPPPRSSIHNAISPHSPRGSGYTSNDESICPEEEEENNITVQECCSTEGSSNPGCEKGCATAGTDGVHVQGRENYAFVNENQTEFKENHSLLDDSGWLHIGDNPSGPRQNLSTQFLKWTASKYVVVEEICTDTIDKQLPRKRSKVWMLESFCGYYLLLLATVDAREIPKDVPYKRDQAHPWILSLTGSDPPRSNLCWPKIKPLLFDLLTPTIAPTTILIIMHLSTISLLFLGLSSIAFAAPRPMESNLEGAIPGSSSQDAKALPVHVALAWDRPAGKKFPVPQDSRTQQNIQNGVRKFFGDKKVGKALGVTGKLEATLPVGECEYYAPKANSGQMALNSNMVQVSFGGLEICGGTCTATVVIGVRPGGDSRWRAIGNIGESVVEFQAQGSKPIGWINVDRATHMNSIGTTRVAPLVPAFEELRKPSQRSKLFCPDKHLFDPV</sequence>
<accession>A0ABQ8V2M7</accession>